<reference evidence="1" key="1">
    <citation type="submission" date="2021-06" db="EMBL/GenBank/DDBJ databases">
        <authorList>
            <person name="Kallberg Y."/>
            <person name="Tangrot J."/>
            <person name="Rosling A."/>
        </authorList>
    </citation>
    <scope>NUCLEOTIDE SEQUENCE</scope>
    <source>
        <strain evidence="1">MA461A</strain>
    </source>
</reference>
<feature type="non-terminal residue" evidence="1">
    <location>
        <position position="41"/>
    </location>
</feature>
<gene>
    <name evidence="1" type="ORF">RPERSI_LOCUS7633</name>
</gene>
<name>A0ACA9NAE1_9GLOM</name>
<evidence type="ECO:0000313" key="1">
    <source>
        <dbReference type="EMBL" id="CAG8645083.1"/>
    </source>
</evidence>
<sequence>MGEQLHNASYQQAKLTCLMIVYTQFTFYINGRTIATALNQQ</sequence>
<accession>A0ACA9NAE1</accession>
<comment type="caution">
    <text evidence="1">The sequence shown here is derived from an EMBL/GenBank/DDBJ whole genome shotgun (WGS) entry which is preliminary data.</text>
</comment>
<proteinExistence type="predicted"/>
<evidence type="ECO:0000313" key="2">
    <source>
        <dbReference type="Proteomes" id="UP000789920"/>
    </source>
</evidence>
<keyword evidence="2" id="KW-1185">Reference proteome</keyword>
<protein>
    <submittedName>
        <fullName evidence="1">1351_t:CDS:1</fullName>
    </submittedName>
</protein>
<dbReference type="Proteomes" id="UP000789920">
    <property type="component" value="Unassembled WGS sequence"/>
</dbReference>
<dbReference type="EMBL" id="CAJVQC010013117">
    <property type="protein sequence ID" value="CAG8645083.1"/>
    <property type="molecule type" value="Genomic_DNA"/>
</dbReference>
<organism evidence="1 2">
    <name type="scientific">Racocetra persica</name>
    <dbReference type="NCBI Taxonomy" id="160502"/>
    <lineage>
        <taxon>Eukaryota</taxon>
        <taxon>Fungi</taxon>
        <taxon>Fungi incertae sedis</taxon>
        <taxon>Mucoromycota</taxon>
        <taxon>Glomeromycotina</taxon>
        <taxon>Glomeromycetes</taxon>
        <taxon>Diversisporales</taxon>
        <taxon>Gigasporaceae</taxon>
        <taxon>Racocetra</taxon>
    </lineage>
</organism>